<evidence type="ECO:0000256" key="1">
    <source>
        <dbReference type="ARBA" id="ARBA00006625"/>
    </source>
</evidence>
<accession>A0A644V3W4</accession>
<dbReference type="InterPro" id="IPR029055">
    <property type="entry name" value="Ntn_hydrolases_N"/>
</dbReference>
<dbReference type="Gene3D" id="3.60.60.10">
    <property type="entry name" value="Penicillin V Acylase, Chain A"/>
    <property type="match status" value="1"/>
</dbReference>
<evidence type="ECO:0000313" key="4">
    <source>
        <dbReference type="EMBL" id="MPL86036.1"/>
    </source>
</evidence>
<dbReference type="InterPro" id="IPR029132">
    <property type="entry name" value="CBAH/NAAA_C"/>
</dbReference>
<dbReference type="InterPro" id="IPR052193">
    <property type="entry name" value="Peptidase_C59"/>
</dbReference>
<dbReference type="AlphaFoldDB" id="A0A644V3W4"/>
<sequence>MYNYSKKVLSSLCLLSILSTFSLFSNSEVSACSRVLSANNGQAVISARNMDWPERTDLALWFLPRGIERTGLQEGNSLAWTAKYSSIVAASTAQGRSFASDGINEKGLAANLLWLNESDYGKRDEKLPGVSIALWAQYVLDNYSTVAEAVQDAREHNYQIVAATVPMYIPTQGTTITSASLHLALADKTGDSAIIEYINGKPVIYHDRNYTIMTNSPTFEKQQENLKQYQGFGGNKPIPGTSSAQDRFVRASYYMKNLPKPNNLKEALAYVFSVTRNASQPFIVSVDPKNPYTSATIWRSVADLTNGYYYYESTISPYILWLDFSQFNSEAGSPALKLDLSDNQDYNGNISKLLKPADPGELKAPKFQ</sequence>
<dbReference type="CDD" id="cd01902">
    <property type="entry name" value="Ntn_CGH"/>
    <property type="match status" value="1"/>
</dbReference>
<feature type="domain" description="Choloylglycine hydrolase/NAAA C-terminal" evidence="3">
    <location>
        <begin position="32"/>
        <end position="327"/>
    </location>
</feature>
<dbReference type="Pfam" id="PF02275">
    <property type="entry name" value="CBAH"/>
    <property type="match status" value="1"/>
</dbReference>
<dbReference type="GO" id="GO:0016787">
    <property type="term" value="F:hydrolase activity"/>
    <property type="evidence" value="ECO:0007669"/>
    <property type="project" value="UniProtKB-KW"/>
</dbReference>
<gene>
    <name evidence="4" type="ORF">SDC9_32012</name>
</gene>
<evidence type="ECO:0000256" key="2">
    <source>
        <dbReference type="ARBA" id="ARBA00022801"/>
    </source>
</evidence>
<protein>
    <recommendedName>
        <fullName evidence="3">Choloylglycine hydrolase/NAAA C-terminal domain-containing protein</fullName>
    </recommendedName>
</protein>
<proteinExistence type="inferred from homology"/>
<dbReference type="SUPFAM" id="SSF56235">
    <property type="entry name" value="N-terminal nucleophile aminohydrolases (Ntn hydrolases)"/>
    <property type="match status" value="1"/>
</dbReference>
<comment type="caution">
    <text evidence="4">The sequence shown here is derived from an EMBL/GenBank/DDBJ whole genome shotgun (WGS) entry which is preliminary data.</text>
</comment>
<reference evidence="4" key="1">
    <citation type="submission" date="2019-08" db="EMBL/GenBank/DDBJ databases">
        <authorList>
            <person name="Kucharzyk K."/>
            <person name="Murdoch R.W."/>
            <person name="Higgins S."/>
            <person name="Loffler F."/>
        </authorList>
    </citation>
    <scope>NUCLEOTIDE SEQUENCE</scope>
</reference>
<keyword evidence="2" id="KW-0378">Hydrolase</keyword>
<comment type="similarity">
    <text evidence="1">Belongs to the peptidase C59 family.</text>
</comment>
<organism evidence="4">
    <name type="scientific">bioreactor metagenome</name>
    <dbReference type="NCBI Taxonomy" id="1076179"/>
    <lineage>
        <taxon>unclassified sequences</taxon>
        <taxon>metagenomes</taxon>
        <taxon>ecological metagenomes</taxon>
    </lineage>
</organism>
<dbReference type="PANTHER" id="PTHR35527:SF2">
    <property type="entry name" value="HYDROLASE"/>
    <property type="match status" value="1"/>
</dbReference>
<dbReference type="EMBL" id="VSSQ01000215">
    <property type="protein sequence ID" value="MPL86036.1"/>
    <property type="molecule type" value="Genomic_DNA"/>
</dbReference>
<evidence type="ECO:0000259" key="3">
    <source>
        <dbReference type="Pfam" id="PF02275"/>
    </source>
</evidence>
<name>A0A644V3W4_9ZZZZ</name>
<dbReference type="PANTHER" id="PTHR35527">
    <property type="entry name" value="CHOLOYLGLYCINE HYDROLASE"/>
    <property type="match status" value="1"/>
</dbReference>